<dbReference type="eggNOG" id="ENOG502RVMU">
    <property type="taxonomic scope" value="Eukaryota"/>
</dbReference>
<keyword evidence="2" id="KW-1185">Reference proteome</keyword>
<evidence type="ECO:0000313" key="2">
    <source>
        <dbReference type="Proteomes" id="UP000001449"/>
    </source>
</evidence>
<gene>
    <name evidence="1" type="ORF">THAPSDRAFT_10519</name>
</gene>
<name>B8LCW0_THAPS</name>
<reference evidence="1 2" key="1">
    <citation type="journal article" date="2004" name="Science">
        <title>The genome of the diatom Thalassiosira pseudonana: ecology, evolution, and metabolism.</title>
        <authorList>
            <person name="Armbrust E.V."/>
            <person name="Berges J.A."/>
            <person name="Bowler C."/>
            <person name="Green B.R."/>
            <person name="Martinez D."/>
            <person name="Putnam N.H."/>
            <person name="Zhou S."/>
            <person name="Allen A.E."/>
            <person name="Apt K.E."/>
            <person name="Bechner M."/>
            <person name="Brzezinski M.A."/>
            <person name="Chaal B.K."/>
            <person name="Chiovitti A."/>
            <person name="Davis A.K."/>
            <person name="Demarest M.S."/>
            <person name="Detter J.C."/>
            <person name="Glavina T."/>
            <person name="Goodstein D."/>
            <person name="Hadi M.Z."/>
            <person name="Hellsten U."/>
            <person name="Hildebrand M."/>
            <person name="Jenkins B.D."/>
            <person name="Jurka J."/>
            <person name="Kapitonov V.V."/>
            <person name="Kroger N."/>
            <person name="Lau W.W."/>
            <person name="Lane T.W."/>
            <person name="Larimer F.W."/>
            <person name="Lippmeier J.C."/>
            <person name="Lucas S."/>
            <person name="Medina M."/>
            <person name="Montsant A."/>
            <person name="Obornik M."/>
            <person name="Parker M.S."/>
            <person name="Palenik B."/>
            <person name="Pazour G.J."/>
            <person name="Richardson P.M."/>
            <person name="Rynearson T.A."/>
            <person name="Saito M.A."/>
            <person name="Schwartz D.C."/>
            <person name="Thamatrakoln K."/>
            <person name="Valentin K."/>
            <person name="Vardi A."/>
            <person name="Wilkerson F.P."/>
            <person name="Rokhsar D.S."/>
        </authorList>
    </citation>
    <scope>NUCLEOTIDE SEQUENCE [LARGE SCALE GENOMIC DNA]</scope>
    <source>
        <strain evidence="1 2">CCMP1335</strain>
    </source>
</reference>
<protein>
    <submittedName>
        <fullName evidence="1">Uncharacterized protein</fullName>
    </submittedName>
</protein>
<dbReference type="HOGENOM" id="CLU_1055518_0_0_1"/>
<dbReference type="KEGG" id="tps:THAPSDRAFT_10519"/>
<dbReference type="PaxDb" id="35128-Thaps10519"/>
<dbReference type="EMBL" id="DS999418">
    <property type="protein sequence ID" value="EED86859.1"/>
    <property type="molecule type" value="Genomic_DNA"/>
</dbReference>
<organism evidence="1 2">
    <name type="scientific">Thalassiosira pseudonana</name>
    <name type="common">Marine diatom</name>
    <name type="synonym">Cyclotella nana</name>
    <dbReference type="NCBI Taxonomy" id="35128"/>
    <lineage>
        <taxon>Eukaryota</taxon>
        <taxon>Sar</taxon>
        <taxon>Stramenopiles</taxon>
        <taxon>Ochrophyta</taxon>
        <taxon>Bacillariophyta</taxon>
        <taxon>Coscinodiscophyceae</taxon>
        <taxon>Thalassiosirophycidae</taxon>
        <taxon>Thalassiosirales</taxon>
        <taxon>Thalassiosiraceae</taxon>
        <taxon>Thalassiosira</taxon>
    </lineage>
</organism>
<dbReference type="RefSeq" id="XP_002296875.1">
    <property type="nucleotide sequence ID" value="XM_002296839.1"/>
</dbReference>
<evidence type="ECO:0000313" key="1">
    <source>
        <dbReference type="EMBL" id="EED86859.1"/>
    </source>
</evidence>
<dbReference type="OMA" id="VECLSTH"/>
<reference evidence="1 2" key="2">
    <citation type="journal article" date="2008" name="Nature">
        <title>The Phaeodactylum genome reveals the evolutionary history of diatom genomes.</title>
        <authorList>
            <person name="Bowler C."/>
            <person name="Allen A.E."/>
            <person name="Badger J.H."/>
            <person name="Grimwood J."/>
            <person name="Jabbari K."/>
            <person name="Kuo A."/>
            <person name="Maheswari U."/>
            <person name="Martens C."/>
            <person name="Maumus F."/>
            <person name="Otillar R.P."/>
            <person name="Rayko E."/>
            <person name="Salamov A."/>
            <person name="Vandepoele K."/>
            <person name="Beszteri B."/>
            <person name="Gruber A."/>
            <person name="Heijde M."/>
            <person name="Katinka M."/>
            <person name="Mock T."/>
            <person name="Valentin K."/>
            <person name="Verret F."/>
            <person name="Berges J.A."/>
            <person name="Brownlee C."/>
            <person name="Cadoret J.P."/>
            <person name="Chiovitti A."/>
            <person name="Choi C.J."/>
            <person name="Coesel S."/>
            <person name="De Martino A."/>
            <person name="Detter J.C."/>
            <person name="Durkin C."/>
            <person name="Falciatore A."/>
            <person name="Fournet J."/>
            <person name="Haruta M."/>
            <person name="Huysman M.J."/>
            <person name="Jenkins B.D."/>
            <person name="Jiroutova K."/>
            <person name="Jorgensen R.E."/>
            <person name="Joubert Y."/>
            <person name="Kaplan A."/>
            <person name="Kroger N."/>
            <person name="Kroth P.G."/>
            <person name="La Roche J."/>
            <person name="Lindquist E."/>
            <person name="Lommer M."/>
            <person name="Martin-Jezequel V."/>
            <person name="Lopez P.J."/>
            <person name="Lucas S."/>
            <person name="Mangogna M."/>
            <person name="McGinnis K."/>
            <person name="Medlin L.K."/>
            <person name="Montsant A."/>
            <person name="Oudot-Le Secq M.P."/>
            <person name="Napoli C."/>
            <person name="Obornik M."/>
            <person name="Parker M.S."/>
            <person name="Petit J.L."/>
            <person name="Porcel B.M."/>
            <person name="Poulsen N."/>
            <person name="Robison M."/>
            <person name="Rychlewski L."/>
            <person name="Rynearson T.A."/>
            <person name="Schmutz J."/>
            <person name="Shapiro H."/>
            <person name="Siaut M."/>
            <person name="Stanley M."/>
            <person name="Sussman M.R."/>
            <person name="Taylor A.R."/>
            <person name="Vardi A."/>
            <person name="von Dassow P."/>
            <person name="Vyverman W."/>
            <person name="Willis A."/>
            <person name="Wyrwicz L.S."/>
            <person name="Rokhsar D.S."/>
            <person name="Weissenbach J."/>
            <person name="Armbrust E.V."/>
            <person name="Green B.R."/>
            <person name="Van de Peer Y."/>
            <person name="Grigoriev I.V."/>
        </authorList>
    </citation>
    <scope>NUCLEOTIDE SEQUENCE [LARGE SCALE GENOMIC DNA]</scope>
    <source>
        <strain evidence="1 2">CCMP1335</strain>
    </source>
</reference>
<accession>B8LCW0</accession>
<dbReference type="AlphaFoldDB" id="B8LCW0"/>
<dbReference type="GeneID" id="7442582"/>
<dbReference type="InParanoid" id="B8LCW0"/>
<dbReference type="Proteomes" id="UP000001449">
    <property type="component" value="Chromosome 16"/>
</dbReference>
<sequence>MQNPLLCSPPPLLLIQNETVNEGTRSPHDEVDNHYPFRLHIGKECIRVHRTDAFACRQNSSQITIMSTTVSIRRAADGERGEVSSDDFMRQLGHASQIIPLLHDNNHSPSEEDTEAMYQVLSKQFSHSDGIRGFFAVYLTSPESLEVEEVPEVLTKAVRGADAKVMVPLACMNVIMPTAMSSLHTDPELRECASKTADNGKKILRLIRHDNDVVSNCKAISSVCTGETDGGDEVLTKYWRQFFDNYKYGDEQREGIAKAVAEFC</sequence>
<proteinExistence type="predicted"/>